<dbReference type="NCBIfam" id="TIGR00696">
    <property type="entry name" value="wecG_tagA_cpsF"/>
    <property type="match status" value="1"/>
</dbReference>
<keyword evidence="2" id="KW-0808">Transferase</keyword>
<dbReference type="Proteomes" id="UP000223060">
    <property type="component" value="Chromosome"/>
</dbReference>
<dbReference type="EMBL" id="CP011102">
    <property type="protein sequence ID" value="AQY51820.1"/>
    <property type="molecule type" value="Genomic_DNA"/>
</dbReference>
<evidence type="ECO:0000256" key="2">
    <source>
        <dbReference type="ARBA" id="ARBA00022679"/>
    </source>
</evidence>
<dbReference type="AlphaFoldDB" id="A0A1S7FWQ7"/>
<organism evidence="3 4">
    <name type="scientific">Listeria weihenstephanensis</name>
    <dbReference type="NCBI Taxonomy" id="1006155"/>
    <lineage>
        <taxon>Bacteria</taxon>
        <taxon>Bacillati</taxon>
        <taxon>Bacillota</taxon>
        <taxon>Bacilli</taxon>
        <taxon>Bacillales</taxon>
        <taxon>Listeriaceae</taxon>
        <taxon>Listeria</taxon>
    </lineage>
</organism>
<dbReference type="CDD" id="cd06533">
    <property type="entry name" value="Glyco_transf_WecG_TagA"/>
    <property type="match status" value="1"/>
</dbReference>
<dbReference type="PANTHER" id="PTHR34136:SF1">
    <property type="entry name" value="UDP-N-ACETYL-D-MANNOSAMINURONIC ACID TRANSFERASE"/>
    <property type="match status" value="1"/>
</dbReference>
<evidence type="ECO:0008006" key="5">
    <source>
        <dbReference type="Google" id="ProtNLM"/>
    </source>
</evidence>
<keyword evidence="4" id="KW-1185">Reference proteome</keyword>
<protein>
    <recommendedName>
        <fullName evidence="5">UDP-N-acetyl-D-mannosamine transferase</fullName>
    </recommendedName>
</protein>
<reference evidence="4" key="1">
    <citation type="submission" date="2015-03" db="EMBL/GenBank/DDBJ databases">
        <authorList>
            <person name="Ferrari E."/>
            <person name="Walter M.C."/>
            <person name="Huptas C."/>
            <person name="Scherer S."/>
            <person name="Mueller-Herbst S."/>
        </authorList>
    </citation>
    <scope>NUCLEOTIDE SEQUENCE [LARGE SCALE GENOMIC DNA]</scope>
    <source>
        <strain evidence="4">LWP01</strain>
    </source>
</reference>
<evidence type="ECO:0000313" key="3">
    <source>
        <dbReference type="EMBL" id="AQY51820.1"/>
    </source>
</evidence>
<dbReference type="KEGG" id="lwi:UE46_12850"/>
<dbReference type="InterPro" id="IPR004629">
    <property type="entry name" value="WecG_TagA_CpsF"/>
</dbReference>
<dbReference type="Pfam" id="PF03808">
    <property type="entry name" value="Glyco_tran_WecG"/>
    <property type="match status" value="1"/>
</dbReference>
<accession>A0A1S7FWQ7</accession>
<keyword evidence="1" id="KW-0328">Glycosyltransferase</keyword>
<proteinExistence type="predicted"/>
<dbReference type="GO" id="GO:0016758">
    <property type="term" value="F:hexosyltransferase activity"/>
    <property type="evidence" value="ECO:0007669"/>
    <property type="project" value="TreeGrafter"/>
</dbReference>
<name>A0A1S7FWQ7_9LIST</name>
<dbReference type="PANTHER" id="PTHR34136">
    <property type="match status" value="1"/>
</dbReference>
<evidence type="ECO:0000256" key="1">
    <source>
        <dbReference type="ARBA" id="ARBA00022676"/>
    </source>
</evidence>
<sequence length="249" mass="28513">MSRRIRFLDANLDTLTFNETIEKIEAQIKKREPIHHTGVNADKINLMKKNPRFQKIINEAALINPDGMSVVLAAKLCKQAPLERVAGIDIMVRLLEIAATKGYRIYFLGTSQAILDKLIARVKQDYPTLVIAGFHHGFFQPEEEADVVADIKKQQPDLLFIALPSPQKEFFVDRNIAEMGVPVSIGVGGSFDVIAGELKRAPQWMQRLNLEWFYRMMQEPRRLAKRYLVGNLIFIKHVSQEKFAQKREV</sequence>
<dbReference type="RefSeq" id="WP_036059992.1">
    <property type="nucleotide sequence ID" value="NZ_CP011102.1"/>
</dbReference>
<evidence type="ECO:0000313" key="4">
    <source>
        <dbReference type="Proteomes" id="UP000223060"/>
    </source>
</evidence>
<gene>
    <name evidence="3" type="ORF">UE46_12850</name>
</gene>